<gene>
    <name evidence="4" type="ORF">MAE01_17460</name>
</gene>
<dbReference type="PROSITE" id="PS51459">
    <property type="entry name" value="FIDO"/>
    <property type="match status" value="1"/>
</dbReference>
<proteinExistence type="predicted"/>
<evidence type="ECO:0000313" key="5">
    <source>
        <dbReference type="Proteomes" id="UP000321225"/>
    </source>
</evidence>
<protein>
    <submittedName>
        <fullName evidence="4">Fic family protein</fullName>
    </submittedName>
</protein>
<keyword evidence="2" id="KW-0547">Nucleotide-binding</keyword>
<organism evidence="4 5">
    <name type="scientific">Microbacterium aerolatum</name>
    <dbReference type="NCBI Taxonomy" id="153731"/>
    <lineage>
        <taxon>Bacteria</taxon>
        <taxon>Bacillati</taxon>
        <taxon>Actinomycetota</taxon>
        <taxon>Actinomycetes</taxon>
        <taxon>Micrococcales</taxon>
        <taxon>Microbacteriaceae</taxon>
        <taxon>Microbacterium</taxon>
    </lineage>
</organism>
<evidence type="ECO:0000313" key="4">
    <source>
        <dbReference type="EMBL" id="GEK86570.1"/>
    </source>
</evidence>
<dbReference type="Pfam" id="PF02661">
    <property type="entry name" value="Fic"/>
    <property type="match status" value="1"/>
</dbReference>
<dbReference type="Proteomes" id="UP000321225">
    <property type="component" value="Unassembled WGS sequence"/>
</dbReference>
<reference evidence="4 5" key="1">
    <citation type="submission" date="2019-07" db="EMBL/GenBank/DDBJ databases">
        <title>Whole genome shotgun sequence of Microbacterium aerolatum NBRC 103071.</title>
        <authorList>
            <person name="Hosoyama A."/>
            <person name="Uohara A."/>
            <person name="Ohji S."/>
            <person name="Ichikawa N."/>
        </authorList>
    </citation>
    <scope>NUCLEOTIDE SEQUENCE [LARGE SCALE GENOMIC DNA]</scope>
    <source>
        <strain evidence="4 5">NBRC 103071</strain>
    </source>
</reference>
<evidence type="ECO:0000256" key="2">
    <source>
        <dbReference type="PIRSR" id="PIRSR640198-2"/>
    </source>
</evidence>
<comment type="caution">
    <text evidence="4">The sequence shown here is derived from an EMBL/GenBank/DDBJ whole genome shotgun (WGS) entry which is preliminary data.</text>
</comment>
<dbReference type="InterPro" id="IPR040198">
    <property type="entry name" value="Fido_containing"/>
</dbReference>
<dbReference type="PANTHER" id="PTHR13504">
    <property type="entry name" value="FIDO DOMAIN-CONTAINING PROTEIN DDB_G0283145"/>
    <property type="match status" value="1"/>
</dbReference>
<dbReference type="InterPro" id="IPR036388">
    <property type="entry name" value="WH-like_DNA-bd_sf"/>
</dbReference>
<sequence length="370" mass="39921">MLSSVDATIPPMIARLDYVPPMPTIVASEHALLAVAQADTEAEGHSAAMSRFMMRTESVASSKIERITADAVDFAKALAGNRSNTSATSMVAASSALHSLVTVVGEQGRFELEDLLAAHRALMRDDPHEASYAGRPRDMQNWIGGSDYSPRDALHVPPAPARVPALLDDLLSYLNRDDVPVMTQAAIGHAQFESIHAFTDGNGRIGRALVSAVFRRRGVTRNAVVPLASGLLAKREDYFAALGAYRRGEPAPLVDLFARSAQAAATSSRVSIIRIKALPEEWTAEIQPRAGSAAQALIPAFYDHPVMTASEIEQRSGASSQATYTAIERLARAGFIQEITGRKRDRVWVAAELLAELDDLDRRIQAVMLA</sequence>
<dbReference type="Gene3D" id="1.10.3290.10">
    <property type="entry name" value="Fido-like domain"/>
    <property type="match status" value="1"/>
</dbReference>
<dbReference type="InterPro" id="IPR036597">
    <property type="entry name" value="Fido-like_dom_sf"/>
</dbReference>
<name>A0A511AEI1_9MICO</name>
<dbReference type="SUPFAM" id="SSF140931">
    <property type="entry name" value="Fic-like"/>
    <property type="match status" value="1"/>
</dbReference>
<evidence type="ECO:0000259" key="3">
    <source>
        <dbReference type="PROSITE" id="PS51459"/>
    </source>
</evidence>
<dbReference type="EMBL" id="BJUW01000007">
    <property type="protein sequence ID" value="GEK86570.1"/>
    <property type="molecule type" value="Genomic_DNA"/>
</dbReference>
<evidence type="ECO:0000256" key="1">
    <source>
        <dbReference type="PIRSR" id="PIRSR640198-1"/>
    </source>
</evidence>
<dbReference type="GO" id="GO:0005524">
    <property type="term" value="F:ATP binding"/>
    <property type="evidence" value="ECO:0007669"/>
    <property type="project" value="UniProtKB-KW"/>
</dbReference>
<keyword evidence="2" id="KW-0067">ATP-binding</keyword>
<accession>A0A511AEI1</accession>
<dbReference type="PANTHER" id="PTHR13504:SF38">
    <property type="entry name" value="FIDO DOMAIN-CONTAINING PROTEIN"/>
    <property type="match status" value="1"/>
</dbReference>
<dbReference type="InterPro" id="IPR003812">
    <property type="entry name" value="Fido"/>
</dbReference>
<feature type="binding site" evidence="2">
    <location>
        <begin position="200"/>
        <end position="207"/>
    </location>
    <ligand>
        <name>ATP</name>
        <dbReference type="ChEBI" id="CHEBI:30616"/>
    </ligand>
</feature>
<dbReference type="OrthoDB" id="9813719at2"/>
<keyword evidence="5" id="KW-1185">Reference proteome</keyword>
<dbReference type="Gene3D" id="1.10.10.10">
    <property type="entry name" value="Winged helix-like DNA-binding domain superfamily/Winged helix DNA-binding domain"/>
    <property type="match status" value="1"/>
</dbReference>
<feature type="domain" description="Fido" evidence="3">
    <location>
        <begin position="110"/>
        <end position="259"/>
    </location>
</feature>
<feature type="active site" evidence="1">
    <location>
        <position position="196"/>
    </location>
</feature>
<dbReference type="AlphaFoldDB" id="A0A511AEI1"/>